<feature type="transmembrane region" description="Helical" evidence="6">
    <location>
        <begin position="254"/>
        <end position="279"/>
    </location>
</feature>
<organism evidence="8 9">
    <name type="scientific">Actinacidiphila reveromycinica</name>
    <dbReference type="NCBI Taxonomy" id="659352"/>
    <lineage>
        <taxon>Bacteria</taxon>
        <taxon>Bacillati</taxon>
        <taxon>Actinomycetota</taxon>
        <taxon>Actinomycetes</taxon>
        <taxon>Kitasatosporales</taxon>
        <taxon>Streptomycetaceae</taxon>
        <taxon>Actinacidiphila</taxon>
    </lineage>
</organism>
<evidence type="ECO:0000256" key="6">
    <source>
        <dbReference type="SAM" id="Phobius"/>
    </source>
</evidence>
<keyword evidence="3 6" id="KW-1133">Transmembrane helix</keyword>
<comment type="subcellular location">
    <subcellularLocation>
        <location evidence="1">Cell membrane</location>
        <topology evidence="1">Multi-pass membrane protein</topology>
    </subcellularLocation>
</comment>
<sequence>MCLGTALIVMEANVVNVAVPTIRADLHAGPATGLWIVDAYTLVFAVLLLSAGRLGDRIGARRAYLIGLGVFAVASLVCAVTASAALLVAARAAQGVGAALLAPAPLTLITRAYTDAAARARAVAVWVSAGGIGFMVGPLLSGVLVDTLGWRSVFLLNVPVTLLTARLLLGHVEETTRHRVGFDPAGQALAVVSLGAVVWGLVGSALYGWASPLVIVALTGGAVVFGAFLAVQSHGAHTGRQVLVPPSVLRARPVLAGLLGGAVYNFTLYGMLIVCTFDFQRLRHYTPLTTGLAFLPLTVVATVTSAFVGGRFVHRYGPRAAIGVGMVVCALGLAVLGAGAVASPYPVVAGGLAVFAFGQSLVAPAQTLAVMSYLPDEHRNMGSSALNTARQTGGVIGVALLGALVAGGLRTGTPVALWVAAAACLTAAAGAGRLLAGRGHG</sequence>
<feature type="transmembrane region" description="Helical" evidence="6">
    <location>
        <begin position="348"/>
        <end position="371"/>
    </location>
</feature>
<accession>A0A7U3VSQ7</accession>
<dbReference type="Proteomes" id="UP000595703">
    <property type="component" value="Chromosome"/>
</dbReference>
<feature type="transmembrane region" description="Helical" evidence="6">
    <location>
        <begin position="150"/>
        <end position="169"/>
    </location>
</feature>
<name>A0A7U3VSQ7_9ACTN</name>
<dbReference type="CDD" id="cd17321">
    <property type="entry name" value="MFS_MMR_MDR_like"/>
    <property type="match status" value="1"/>
</dbReference>
<keyword evidence="2 6" id="KW-0812">Transmembrane</keyword>
<feature type="transmembrane region" description="Helical" evidence="6">
    <location>
        <begin position="92"/>
        <end position="110"/>
    </location>
</feature>
<dbReference type="GO" id="GO:0046677">
    <property type="term" value="P:response to antibiotic"/>
    <property type="evidence" value="ECO:0007669"/>
    <property type="project" value="UniProtKB-KW"/>
</dbReference>
<feature type="transmembrane region" description="Helical" evidence="6">
    <location>
        <begin position="122"/>
        <end position="144"/>
    </location>
</feature>
<dbReference type="PANTHER" id="PTHR42718:SF42">
    <property type="entry name" value="EXPORT PROTEIN"/>
    <property type="match status" value="1"/>
</dbReference>
<feature type="transmembrane region" description="Helical" evidence="6">
    <location>
        <begin position="33"/>
        <end position="51"/>
    </location>
</feature>
<dbReference type="Pfam" id="PF07690">
    <property type="entry name" value="MFS_1"/>
    <property type="match status" value="1"/>
</dbReference>
<feature type="transmembrane region" description="Helical" evidence="6">
    <location>
        <begin position="415"/>
        <end position="436"/>
    </location>
</feature>
<reference evidence="8 9" key="2">
    <citation type="journal article" date="2011" name="J. Antibiot.">
        <title>Furaquinocins I and J: novel polyketide isoprenoid hybrid compounds from Streptomyces reveromyceticus SN-593.</title>
        <authorList>
            <person name="Panthee S."/>
            <person name="Takahashi S."/>
            <person name="Takagi H."/>
            <person name="Nogawa T."/>
            <person name="Oowada E."/>
            <person name="Uramoto M."/>
            <person name="Osada H."/>
        </authorList>
    </citation>
    <scope>NUCLEOTIDE SEQUENCE [LARGE SCALE GENOMIC DNA]</scope>
    <source>
        <strain evidence="8 9">SN-593</strain>
    </source>
</reference>
<evidence type="ECO:0000256" key="1">
    <source>
        <dbReference type="ARBA" id="ARBA00004651"/>
    </source>
</evidence>
<dbReference type="AlphaFoldDB" id="A0A7U3VSQ7"/>
<proteinExistence type="predicted"/>
<evidence type="ECO:0000256" key="2">
    <source>
        <dbReference type="ARBA" id="ARBA00022692"/>
    </source>
</evidence>
<feature type="domain" description="Major facilitator superfamily (MFS) profile" evidence="7">
    <location>
        <begin position="1"/>
        <end position="439"/>
    </location>
</feature>
<dbReference type="InterPro" id="IPR020846">
    <property type="entry name" value="MFS_dom"/>
</dbReference>
<keyword evidence="5" id="KW-0046">Antibiotic resistance</keyword>
<dbReference type="EMBL" id="AP018365">
    <property type="protein sequence ID" value="BBB01960.1"/>
    <property type="molecule type" value="Genomic_DNA"/>
</dbReference>
<feature type="transmembrane region" description="Helical" evidence="6">
    <location>
        <begin position="213"/>
        <end position="233"/>
    </location>
</feature>
<reference evidence="8 9" key="4">
    <citation type="journal article" date="2020" name="Sci. Rep.">
        <title>beta-carboline chemical signals induce reveromycin production through a LuxR family regulator in Streptomyces sp. SN-593.</title>
        <authorList>
            <person name="Panthee S."/>
            <person name="Kito N."/>
            <person name="Hayashi T."/>
            <person name="Shimizu T."/>
            <person name="Ishikawa J."/>
            <person name="Hamamoto H."/>
            <person name="Osada H."/>
            <person name="Takahashi S."/>
        </authorList>
    </citation>
    <scope>NUCLEOTIDE SEQUENCE [LARGE SCALE GENOMIC DNA]</scope>
    <source>
        <strain evidence="8 9">SN-593</strain>
    </source>
</reference>
<dbReference type="SUPFAM" id="SSF103473">
    <property type="entry name" value="MFS general substrate transporter"/>
    <property type="match status" value="2"/>
</dbReference>
<gene>
    <name evidence="8" type="ORF">RVR_9609</name>
</gene>
<evidence type="ECO:0000313" key="8">
    <source>
        <dbReference type="EMBL" id="BBB01960.1"/>
    </source>
</evidence>
<evidence type="ECO:0000313" key="9">
    <source>
        <dbReference type="Proteomes" id="UP000595703"/>
    </source>
</evidence>
<evidence type="ECO:0000256" key="3">
    <source>
        <dbReference type="ARBA" id="ARBA00022989"/>
    </source>
</evidence>
<evidence type="ECO:0000256" key="5">
    <source>
        <dbReference type="ARBA" id="ARBA00023251"/>
    </source>
</evidence>
<reference evidence="8 9" key="3">
    <citation type="journal article" date="2011" name="Nat. Chem. Biol.">
        <title>Reveromycin A biosynthesis uses RevG and RevJ for stereospecific spiroacetal formation.</title>
        <authorList>
            <person name="Takahashi S."/>
            <person name="Toyoda A."/>
            <person name="Sekiyama Y."/>
            <person name="Takagi H."/>
            <person name="Nogawa T."/>
            <person name="Uramoto M."/>
            <person name="Suzuki R."/>
            <person name="Koshino H."/>
            <person name="Kumano T."/>
            <person name="Panthee S."/>
            <person name="Dairi T."/>
            <person name="Ishikawa J."/>
            <person name="Ikeda H."/>
            <person name="Sakaki Y."/>
            <person name="Osada H."/>
        </authorList>
    </citation>
    <scope>NUCLEOTIDE SEQUENCE [LARGE SCALE GENOMIC DNA]</scope>
    <source>
        <strain evidence="8 9">SN-593</strain>
    </source>
</reference>
<protein>
    <submittedName>
        <fullName evidence="8">Putative transmembrane efflux protein</fullName>
    </submittedName>
</protein>
<dbReference type="PROSITE" id="PS50850">
    <property type="entry name" value="MFS"/>
    <property type="match status" value="1"/>
</dbReference>
<evidence type="ECO:0000259" key="7">
    <source>
        <dbReference type="PROSITE" id="PS50850"/>
    </source>
</evidence>
<dbReference type="KEGG" id="arev:RVR_9609"/>
<dbReference type="GO" id="GO:0022857">
    <property type="term" value="F:transmembrane transporter activity"/>
    <property type="evidence" value="ECO:0007669"/>
    <property type="project" value="InterPro"/>
</dbReference>
<dbReference type="PANTHER" id="PTHR42718">
    <property type="entry name" value="MAJOR FACILITATOR SUPERFAMILY MULTIDRUG TRANSPORTER MFSC"/>
    <property type="match status" value="1"/>
</dbReference>
<feature type="transmembrane region" description="Helical" evidence="6">
    <location>
        <begin position="392"/>
        <end position="409"/>
    </location>
</feature>
<dbReference type="InterPro" id="IPR011701">
    <property type="entry name" value="MFS"/>
</dbReference>
<feature type="transmembrane region" description="Helical" evidence="6">
    <location>
        <begin position="189"/>
        <end position="207"/>
    </location>
</feature>
<dbReference type="GO" id="GO:0005886">
    <property type="term" value="C:plasma membrane"/>
    <property type="evidence" value="ECO:0007669"/>
    <property type="project" value="UniProtKB-SubCell"/>
</dbReference>
<evidence type="ECO:0000256" key="4">
    <source>
        <dbReference type="ARBA" id="ARBA00023136"/>
    </source>
</evidence>
<keyword evidence="9" id="KW-1185">Reference proteome</keyword>
<dbReference type="InterPro" id="IPR036259">
    <property type="entry name" value="MFS_trans_sf"/>
</dbReference>
<dbReference type="Gene3D" id="1.20.1250.20">
    <property type="entry name" value="MFS general substrate transporter like domains"/>
    <property type="match status" value="1"/>
</dbReference>
<keyword evidence="4 6" id="KW-0472">Membrane</keyword>
<feature type="transmembrane region" description="Helical" evidence="6">
    <location>
        <begin position="285"/>
        <end position="308"/>
    </location>
</feature>
<feature type="transmembrane region" description="Helical" evidence="6">
    <location>
        <begin position="63"/>
        <end position="86"/>
    </location>
</feature>
<dbReference type="Gene3D" id="1.20.1720.10">
    <property type="entry name" value="Multidrug resistance protein D"/>
    <property type="match status" value="1"/>
</dbReference>
<reference evidence="8 9" key="1">
    <citation type="journal article" date="2010" name="J. Bacteriol.">
        <title>Biochemical characterization of a novel indole prenyltransferase from Streptomyces sp. SN-593.</title>
        <authorList>
            <person name="Takahashi S."/>
            <person name="Takagi H."/>
            <person name="Toyoda A."/>
            <person name="Uramoto M."/>
            <person name="Nogawa T."/>
            <person name="Ueki M."/>
            <person name="Sakaki Y."/>
            <person name="Osada H."/>
        </authorList>
    </citation>
    <scope>NUCLEOTIDE SEQUENCE [LARGE SCALE GENOMIC DNA]</scope>
    <source>
        <strain evidence="8 9">SN-593</strain>
    </source>
</reference>
<feature type="transmembrane region" description="Helical" evidence="6">
    <location>
        <begin position="320"/>
        <end position="342"/>
    </location>
</feature>